<dbReference type="AlphaFoldDB" id="A0AAV5SKC6"/>
<feature type="region of interest" description="Disordered" evidence="1">
    <location>
        <begin position="16"/>
        <end position="88"/>
    </location>
</feature>
<sequence>DYKLLLVRACAITANSSDTAEVKRRKRPSRNASKPLKYTKSSEDSDADSGQSVKKMRSESKKSSANERRPVKGDMRPATKESCPSKKNELQCPECEFHTRNVRGWVNHLRNIHSTTTALAGLALLCDCGHEPFRISIVGCAISPISL</sequence>
<accession>A0AAV5SKC6</accession>
<evidence type="ECO:0000313" key="3">
    <source>
        <dbReference type="Proteomes" id="UP001432027"/>
    </source>
</evidence>
<evidence type="ECO:0008006" key="4">
    <source>
        <dbReference type="Google" id="ProtNLM"/>
    </source>
</evidence>
<feature type="non-terminal residue" evidence="2">
    <location>
        <position position="1"/>
    </location>
</feature>
<protein>
    <recommendedName>
        <fullName evidence="4">C2H2-type domain-containing protein</fullName>
    </recommendedName>
</protein>
<evidence type="ECO:0000313" key="2">
    <source>
        <dbReference type="EMBL" id="GMS83374.1"/>
    </source>
</evidence>
<proteinExistence type="predicted"/>
<organism evidence="2 3">
    <name type="scientific">Pristionchus entomophagus</name>
    <dbReference type="NCBI Taxonomy" id="358040"/>
    <lineage>
        <taxon>Eukaryota</taxon>
        <taxon>Metazoa</taxon>
        <taxon>Ecdysozoa</taxon>
        <taxon>Nematoda</taxon>
        <taxon>Chromadorea</taxon>
        <taxon>Rhabditida</taxon>
        <taxon>Rhabditina</taxon>
        <taxon>Diplogasteromorpha</taxon>
        <taxon>Diplogasteroidea</taxon>
        <taxon>Neodiplogasteridae</taxon>
        <taxon>Pristionchus</taxon>
    </lineage>
</organism>
<gene>
    <name evidence="2" type="ORF">PENTCL1PPCAC_5547</name>
</gene>
<reference evidence="2" key="1">
    <citation type="submission" date="2023-10" db="EMBL/GenBank/DDBJ databases">
        <title>Genome assembly of Pristionchus species.</title>
        <authorList>
            <person name="Yoshida K."/>
            <person name="Sommer R.J."/>
        </authorList>
    </citation>
    <scope>NUCLEOTIDE SEQUENCE</scope>
    <source>
        <strain evidence="2">RS0144</strain>
    </source>
</reference>
<keyword evidence="3" id="KW-1185">Reference proteome</keyword>
<evidence type="ECO:0000256" key="1">
    <source>
        <dbReference type="SAM" id="MobiDB-lite"/>
    </source>
</evidence>
<feature type="compositionally biased region" description="Basic and acidic residues" evidence="1">
    <location>
        <begin position="56"/>
        <end position="88"/>
    </location>
</feature>
<name>A0AAV5SKC6_9BILA</name>
<dbReference type="Proteomes" id="UP001432027">
    <property type="component" value="Unassembled WGS sequence"/>
</dbReference>
<dbReference type="EMBL" id="BTSX01000002">
    <property type="protein sequence ID" value="GMS83374.1"/>
    <property type="molecule type" value="Genomic_DNA"/>
</dbReference>
<comment type="caution">
    <text evidence="2">The sequence shown here is derived from an EMBL/GenBank/DDBJ whole genome shotgun (WGS) entry which is preliminary data.</text>
</comment>